<evidence type="ECO:0000256" key="4">
    <source>
        <dbReference type="ARBA" id="ARBA00022692"/>
    </source>
</evidence>
<dbReference type="HOGENOM" id="CLU_016047_0_2_9"/>
<evidence type="ECO:0000313" key="9">
    <source>
        <dbReference type="EMBL" id="EDM51036.1"/>
    </source>
</evidence>
<dbReference type="PANTHER" id="PTHR43005">
    <property type="entry name" value="BLR7065 PROTEIN"/>
    <property type="match status" value="1"/>
</dbReference>
<protein>
    <submittedName>
        <fullName evidence="9">ABC transporter, permease protein</fullName>
    </submittedName>
</protein>
<feature type="transmembrane region" description="Helical" evidence="7">
    <location>
        <begin position="274"/>
        <end position="295"/>
    </location>
</feature>
<dbReference type="RefSeq" id="WP_005363346.1">
    <property type="nucleotide sequence ID" value="NZ_DS264285.1"/>
</dbReference>
<organism evidence="9 10">
    <name type="scientific">Eubacterium ventriosum ATCC 27560</name>
    <dbReference type="NCBI Taxonomy" id="411463"/>
    <lineage>
        <taxon>Bacteria</taxon>
        <taxon>Bacillati</taxon>
        <taxon>Bacillota</taxon>
        <taxon>Clostridia</taxon>
        <taxon>Eubacteriales</taxon>
        <taxon>Eubacteriaceae</taxon>
        <taxon>Eubacterium</taxon>
    </lineage>
</organism>
<dbReference type="CDD" id="cd06261">
    <property type="entry name" value="TM_PBP2"/>
    <property type="match status" value="1"/>
</dbReference>
<accession>A5Z7X9</accession>
<sequence>MKSKLLSLKKIKNEYSSLVLMAPYTFLFILFIIIPVGAAIILSFTSFNAIGAPSFTGLSNYVNLLTNDSVFMQKVLPNTLIYAIFVGLGGYVLSFFLAWSLSQIPKIPRTIMTVILYSPSVTGGVLLATIWSSVFSGDKRGLLNYLLLKYDIIENPIQWLQSGSYLMPIMIIVGLWSSMGIGFLSMLSGILNTDKEMYEAARIDGVKNRFQEIIYITIPAIKPQMMFGAVMAIVNIFKDGGSGVTLSGANPTPDYAGQLIANHIDDYGFIRYEMGYAAAVSTVLLLMIFILSRVVSRVFSSDGE</sequence>
<dbReference type="SUPFAM" id="SSF161098">
    <property type="entry name" value="MetI-like"/>
    <property type="match status" value="1"/>
</dbReference>
<evidence type="ECO:0000256" key="2">
    <source>
        <dbReference type="ARBA" id="ARBA00022448"/>
    </source>
</evidence>
<evidence type="ECO:0000256" key="6">
    <source>
        <dbReference type="ARBA" id="ARBA00023136"/>
    </source>
</evidence>
<feature type="transmembrane region" description="Helical" evidence="7">
    <location>
        <begin position="165"/>
        <end position="192"/>
    </location>
</feature>
<comment type="subcellular location">
    <subcellularLocation>
        <location evidence="1 7">Cell membrane</location>
        <topology evidence="1 7">Multi-pass membrane protein</topology>
    </subcellularLocation>
</comment>
<dbReference type="PANTHER" id="PTHR43005:SF1">
    <property type="entry name" value="SPERMIDINE_PUTRESCINE TRANSPORT SYSTEM PERMEASE PROTEIN"/>
    <property type="match status" value="1"/>
</dbReference>
<feature type="transmembrane region" description="Helical" evidence="7">
    <location>
        <begin position="21"/>
        <end position="44"/>
    </location>
</feature>
<evidence type="ECO:0000256" key="5">
    <source>
        <dbReference type="ARBA" id="ARBA00022989"/>
    </source>
</evidence>
<dbReference type="OrthoDB" id="9783627at2"/>
<evidence type="ECO:0000313" key="10">
    <source>
        <dbReference type="Proteomes" id="UP000006000"/>
    </source>
</evidence>
<keyword evidence="5 7" id="KW-1133">Transmembrane helix</keyword>
<dbReference type="EMBL" id="AAVL02000035">
    <property type="protein sequence ID" value="EDM51036.1"/>
    <property type="molecule type" value="Genomic_DNA"/>
</dbReference>
<evidence type="ECO:0000256" key="3">
    <source>
        <dbReference type="ARBA" id="ARBA00022475"/>
    </source>
</evidence>
<dbReference type="GO" id="GO:0055085">
    <property type="term" value="P:transmembrane transport"/>
    <property type="evidence" value="ECO:0007669"/>
    <property type="project" value="InterPro"/>
</dbReference>
<name>A5Z7X9_9FIRM</name>
<dbReference type="Gene3D" id="1.10.3720.10">
    <property type="entry name" value="MetI-like"/>
    <property type="match status" value="1"/>
</dbReference>
<gene>
    <name evidence="9" type="ORF">EUBVEN_01819</name>
</gene>
<dbReference type="Pfam" id="PF00528">
    <property type="entry name" value="BPD_transp_1"/>
    <property type="match status" value="1"/>
</dbReference>
<keyword evidence="6 7" id="KW-0472">Membrane</keyword>
<feature type="transmembrane region" description="Helical" evidence="7">
    <location>
        <begin position="213"/>
        <end position="237"/>
    </location>
</feature>
<dbReference type="Proteomes" id="UP000006000">
    <property type="component" value="Unassembled WGS sequence"/>
</dbReference>
<dbReference type="STRING" id="411463.EUBVEN_01819"/>
<dbReference type="AlphaFoldDB" id="A5Z7X9"/>
<reference evidence="9 10" key="1">
    <citation type="submission" date="2007-03" db="EMBL/GenBank/DDBJ databases">
        <authorList>
            <person name="Fulton L."/>
            <person name="Clifton S."/>
            <person name="Fulton B."/>
            <person name="Xu J."/>
            <person name="Minx P."/>
            <person name="Pepin K.H."/>
            <person name="Johnson M."/>
            <person name="Thiruvilangam P."/>
            <person name="Bhonagiri V."/>
            <person name="Nash W.E."/>
            <person name="Mardis E.R."/>
            <person name="Wilson R.K."/>
        </authorList>
    </citation>
    <scope>NUCLEOTIDE SEQUENCE [LARGE SCALE GENOMIC DNA]</scope>
    <source>
        <strain evidence="9 10">ATCC 27560</strain>
    </source>
</reference>
<feature type="transmembrane region" description="Helical" evidence="7">
    <location>
        <begin position="80"/>
        <end position="102"/>
    </location>
</feature>
<reference evidence="9 10" key="2">
    <citation type="submission" date="2007-04" db="EMBL/GenBank/DDBJ databases">
        <title>Draft genome sequence of Eubacterium ventriosum (ATCC 27560).</title>
        <authorList>
            <person name="Sudarsanam P."/>
            <person name="Ley R."/>
            <person name="Guruge J."/>
            <person name="Turnbaugh P.J."/>
            <person name="Mahowald M."/>
            <person name="Liep D."/>
            <person name="Gordon J."/>
        </authorList>
    </citation>
    <scope>NUCLEOTIDE SEQUENCE [LARGE SCALE GENOMIC DNA]</scope>
    <source>
        <strain evidence="9 10">ATCC 27560</strain>
    </source>
</reference>
<evidence type="ECO:0000256" key="7">
    <source>
        <dbReference type="RuleBase" id="RU363032"/>
    </source>
</evidence>
<keyword evidence="3" id="KW-1003">Cell membrane</keyword>
<keyword evidence="2 7" id="KW-0813">Transport</keyword>
<evidence type="ECO:0000259" key="8">
    <source>
        <dbReference type="PROSITE" id="PS50928"/>
    </source>
</evidence>
<dbReference type="PROSITE" id="PS50928">
    <property type="entry name" value="ABC_TM1"/>
    <property type="match status" value="1"/>
</dbReference>
<dbReference type="InterPro" id="IPR000515">
    <property type="entry name" value="MetI-like"/>
</dbReference>
<feature type="domain" description="ABC transmembrane type-1" evidence="8">
    <location>
        <begin position="76"/>
        <end position="295"/>
    </location>
</feature>
<dbReference type="InterPro" id="IPR035906">
    <property type="entry name" value="MetI-like_sf"/>
</dbReference>
<dbReference type="GO" id="GO:0005886">
    <property type="term" value="C:plasma membrane"/>
    <property type="evidence" value="ECO:0007669"/>
    <property type="project" value="UniProtKB-SubCell"/>
</dbReference>
<evidence type="ECO:0000256" key="1">
    <source>
        <dbReference type="ARBA" id="ARBA00004651"/>
    </source>
</evidence>
<proteinExistence type="inferred from homology"/>
<dbReference type="eggNOG" id="COG1175">
    <property type="taxonomic scope" value="Bacteria"/>
</dbReference>
<comment type="similarity">
    <text evidence="7">Belongs to the binding-protein-dependent transport system permease family.</text>
</comment>
<feature type="transmembrane region" description="Helical" evidence="7">
    <location>
        <begin position="114"/>
        <end position="134"/>
    </location>
</feature>
<comment type="caution">
    <text evidence="9">The sequence shown here is derived from an EMBL/GenBank/DDBJ whole genome shotgun (WGS) entry which is preliminary data.</text>
</comment>
<keyword evidence="4 7" id="KW-0812">Transmembrane</keyword>